<organism evidence="1 2">
    <name type="scientific">Liparis tanakae</name>
    <name type="common">Tanaka's snailfish</name>
    <dbReference type="NCBI Taxonomy" id="230148"/>
    <lineage>
        <taxon>Eukaryota</taxon>
        <taxon>Metazoa</taxon>
        <taxon>Chordata</taxon>
        <taxon>Craniata</taxon>
        <taxon>Vertebrata</taxon>
        <taxon>Euteleostomi</taxon>
        <taxon>Actinopterygii</taxon>
        <taxon>Neopterygii</taxon>
        <taxon>Teleostei</taxon>
        <taxon>Neoteleostei</taxon>
        <taxon>Acanthomorphata</taxon>
        <taxon>Eupercaria</taxon>
        <taxon>Perciformes</taxon>
        <taxon>Cottioidei</taxon>
        <taxon>Cottales</taxon>
        <taxon>Liparidae</taxon>
        <taxon>Liparis</taxon>
    </lineage>
</organism>
<comment type="caution">
    <text evidence="1">The sequence shown here is derived from an EMBL/GenBank/DDBJ whole genome shotgun (WGS) entry which is preliminary data.</text>
</comment>
<name>A0A4Z2H0X5_9TELE</name>
<accession>A0A4Z2H0X5</accession>
<reference evidence="1 2" key="1">
    <citation type="submission" date="2019-03" db="EMBL/GenBank/DDBJ databases">
        <title>First draft genome of Liparis tanakae, snailfish: a comprehensive survey of snailfish specific genes.</title>
        <authorList>
            <person name="Kim W."/>
            <person name="Song I."/>
            <person name="Jeong J.-H."/>
            <person name="Kim D."/>
            <person name="Kim S."/>
            <person name="Ryu S."/>
            <person name="Song J.Y."/>
            <person name="Lee S.K."/>
        </authorList>
    </citation>
    <scope>NUCLEOTIDE SEQUENCE [LARGE SCALE GENOMIC DNA]</scope>
    <source>
        <tissue evidence="1">Muscle</tissue>
    </source>
</reference>
<dbReference type="EMBL" id="SRLO01000357">
    <property type="protein sequence ID" value="TNN59406.1"/>
    <property type="molecule type" value="Genomic_DNA"/>
</dbReference>
<gene>
    <name evidence="1" type="ORF">EYF80_030421</name>
</gene>
<dbReference type="Proteomes" id="UP000314294">
    <property type="component" value="Unassembled WGS sequence"/>
</dbReference>
<dbReference type="AlphaFoldDB" id="A0A4Z2H0X5"/>
<protein>
    <submittedName>
        <fullName evidence="1">Uncharacterized protein</fullName>
    </submittedName>
</protein>
<sequence length="74" mass="8233">MRGEKGDEGVQVKSLPLYLELHQVDIHVAVGVILAGGVRELRDAVAGHPQPRLDLRQVEHYLPVGSGVERRRFL</sequence>
<keyword evidence="2" id="KW-1185">Reference proteome</keyword>
<evidence type="ECO:0000313" key="2">
    <source>
        <dbReference type="Proteomes" id="UP000314294"/>
    </source>
</evidence>
<evidence type="ECO:0000313" key="1">
    <source>
        <dbReference type="EMBL" id="TNN59406.1"/>
    </source>
</evidence>
<proteinExistence type="predicted"/>